<keyword evidence="10" id="KW-0173">Coenzyme A biosynthesis</keyword>
<evidence type="ECO:0000256" key="2">
    <source>
        <dbReference type="ARBA" id="ARBA00004496"/>
    </source>
</evidence>
<dbReference type="GO" id="GO:0004594">
    <property type="term" value="F:pantothenate kinase activity"/>
    <property type="evidence" value="ECO:0007669"/>
    <property type="project" value="UniProtKB-EC"/>
</dbReference>
<dbReference type="PANTHER" id="PTHR12280:SF30">
    <property type="entry name" value="FUMBLE"/>
    <property type="match status" value="1"/>
</dbReference>
<protein>
    <recommendedName>
        <fullName evidence="4">pantothenate kinase</fullName>
        <ecNumber evidence="4">2.7.1.33</ecNumber>
    </recommendedName>
</protein>
<dbReference type="GO" id="GO:0015937">
    <property type="term" value="P:coenzyme A biosynthetic process"/>
    <property type="evidence" value="ECO:0007669"/>
    <property type="project" value="UniProtKB-KW"/>
</dbReference>
<evidence type="ECO:0000256" key="6">
    <source>
        <dbReference type="ARBA" id="ARBA00022679"/>
    </source>
</evidence>
<evidence type="ECO:0000256" key="4">
    <source>
        <dbReference type="ARBA" id="ARBA00012102"/>
    </source>
</evidence>
<keyword evidence="6" id="KW-0808">Transferase</keyword>
<dbReference type="AlphaFoldDB" id="A0A2P2I0A6"/>
<evidence type="ECO:0000256" key="3">
    <source>
        <dbReference type="ARBA" id="ARBA00005225"/>
    </source>
</evidence>
<dbReference type="EC" id="2.7.1.33" evidence="4"/>
<evidence type="ECO:0000256" key="9">
    <source>
        <dbReference type="ARBA" id="ARBA00022840"/>
    </source>
</evidence>
<evidence type="ECO:0000256" key="11">
    <source>
        <dbReference type="ARBA" id="ARBA00060870"/>
    </source>
</evidence>
<keyword evidence="7" id="KW-0547">Nucleotide-binding</keyword>
<evidence type="ECO:0000313" key="13">
    <source>
        <dbReference type="EMBL" id="LAB67310.1"/>
    </source>
</evidence>
<dbReference type="GO" id="GO:0005634">
    <property type="term" value="C:nucleus"/>
    <property type="evidence" value="ECO:0007669"/>
    <property type="project" value="TreeGrafter"/>
</dbReference>
<feature type="compositionally biased region" description="Low complexity" evidence="12">
    <location>
        <begin position="71"/>
        <end position="85"/>
    </location>
</feature>
<keyword evidence="9" id="KW-0067">ATP-binding</keyword>
<evidence type="ECO:0000256" key="5">
    <source>
        <dbReference type="ARBA" id="ARBA00022490"/>
    </source>
</evidence>
<proteinExistence type="evidence at transcript level"/>
<comment type="catalytic activity">
    <reaction evidence="1">
        <text>(R)-pantothenate + ATP = (R)-4'-phosphopantothenate + ADP + H(+)</text>
        <dbReference type="Rhea" id="RHEA:16373"/>
        <dbReference type="ChEBI" id="CHEBI:10986"/>
        <dbReference type="ChEBI" id="CHEBI:15378"/>
        <dbReference type="ChEBI" id="CHEBI:29032"/>
        <dbReference type="ChEBI" id="CHEBI:30616"/>
        <dbReference type="ChEBI" id="CHEBI:456216"/>
        <dbReference type="EC" id="2.7.1.33"/>
    </reaction>
</comment>
<accession>A0A2P2I0A6</accession>
<dbReference type="PANTHER" id="PTHR12280">
    <property type="entry name" value="PANTOTHENATE KINASE"/>
    <property type="match status" value="1"/>
</dbReference>
<dbReference type="NCBIfam" id="TIGR00555">
    <property type="entry name" value="panK_eukar"/>
    <property type="match status" value="1"/>
</dbReference>
<evidence type="ECO:0000256" key="12">
    <source>
        <dbReference type="SAM" id="MobiDB-lite"/>
    </source>
</evidence>
<feature type="compositionally biased region" description="Low complexity" evidence="12">
    <location>
        <begin position="23"/>
        <end position="37"/>
    </location>
</feature>
<dbReference type="InterPro" id="IPR043129">
    <property type="entry name" value="ATPase_NBD"/>
</dbReference>
<evidence type="ECO:0000256" key="10">
    <source>
        <dbReference type="ARBA" id="ARBA00022993"/>
    </source>
</evidence>
<organism evidence="13">
    <name type="scientific">Hirondellea gigas</name>
    <dbReference type="NCBI Taxonomy" id="1518452"/>
    <lineage>
        <taxon>Eukaryota</taxon>
        <taxon>Metazoa</taxon>
        <taxon>Ecdysozoa</taxon>
        <taxon>Arthropoda</taxon>
        <taxon>Crustacea</taxon>
        <taxon>Multicrustacea</taxon>
        <taxon>Malacostraca</taxon>
        <taxon>Eumalacostraca</taxon>
        <taxon>Peracarida</taxon>
        <taxon>Amphipoda</taxon>
        <taxon>Amphilochidea</taxon>
        <taxon>Lysianassida</taxon>
        <taxon>Lysianassidira</taxon>
        <taxon>Lysianassoidea</taxon>
        <taxon>Lysianassidae</taxon>
        <taxon>Hirondellea</taxon>
    </lineage>
</organism>
<feature type="region of interest" description="Disordered" evidence="12">
    <location>
        <begin position="1"/>
        <end position="101"/>
    </location>
</feature>
<evidence type="ECO:0000256" key="1">
    <source>
        <dbReference type="ARBA" id="ARBA00001206"/>
    </source>
</evidence>
<comment type="similarity">
    <text evidence="11">Belongs to the type II pantothenate kinase family.</text>
</comment>
<dbReference type="InterPro" id="IPR004567">
    <property type="entry name" value="Type_II_PanK"/>
</dbReference>
<reference evidence="13" key="1">
    <citation type="journal article" date="2018" name="Biosci. Biotechnol. Biochem.">
        <title>Polysaccharide hydrolase of the hadal zone amphipods Hirondellea gigas.</title>
        <authorList>
            <person name="Kobayashi H."/>
            <person name="Nagahama T."/>
            <person name="Arai W."/>
            <person name="Sasagawa Y."/>
            <person name="Umeda M."/>
            <person name="Hayashi T."/>
            <person name="Nikaido I."/>
            <person name="Watanabe H."/>
            <person name="Oguri K."/>
            <person name="Kitazato H."/>
            <person name="Fujioka K."/>
            <person name="Kido Y."/>
            <person name="Takami H."/>
        </authorList>
    </citation>
    <scope>NUCLEOTIDE SEQUENCE</scope>
    <source>
        <tissue evidence="13">Whole body</tissue>
    </source>
</reference>
<dbReference type="FunFam" id="3.30.420.40:FF:000025">
    <property type="entry name" value="pantothenate kinase 2, mitochondrial"/>
    <property type="match status" value="1"/>
</dbReference>
<dbReference type="GO" id="GO:0005524">
    <property type="term" value="F:ATP binding"/>
    <property type="evidence" value="ECO:0007669"/>
    <property type="project" value="UniProtKB-KW"/>
</dbReference>
<comment type="subcellular location">
    <subcellularLocation>
        <location evidence="2">Cytoplasm</location>
    </subcellularLocation>
</comment>
<sequence>MPVGDNRTAVTVAPLLSNDQRQQENVQQEQQHQHVQQKGITDETKTGGKEIATSTENNSVGEAGAADDDAVAAASTDTAASAGAADGDDVTPADPDGALTNGYGYTPPMPWFGMDIGGTLTKLVYFEPTDCESAADEDEETLKNIRKYLKSNFAYGDSGRRDDHLQMDNVRMGERSGTLHFIRFPSSEMTAFLELAKSKGMATMASTICATGGGANKFEDDFKKEVNLDLHKFDELDCLIRGIEHIEDQNYHECYYYLNPGDQKDYTTGTYDFSHPFPFLVVNIGSGVSMLAVDGPDSYRRVSGTSLGGGTFLGLCCLLTGCSSFEEAIALAAEGDNKNVDKLVRDIYGGDYNRFGLGGSLVASSFGNMNVESRRQKISREDLACATLVTITNNIGSIARMVADNHNIDRVVFVGNFLRVNPISMQLLAYAMDFWSKGQLSAIFLKHEGYFGAVGCLLELLRSGKEDKKSQDLSSCCTATSHCTGIICTGSTVVHTCHSNICCSAAAVAAAPCVNTCCHASTAAKTCHSLCSANTSTVQPCYRASNCATICGVSCSAPCAHSQNTRFNFCHSNPVSLCPSSSNSCRHGSHSCCATPCSTCSGPTTIVNTCSQKTHCGHGNCCKPNNTSSCDKQNDAGCEKQKSTICGRPDEASSSKKTTETNFSVGQQQQCDCCKQQQQQPHHNTSFYNGMPQRASNTVVTCSHYPAAAPCMPCGGNSCTGHCASFSPCGSFSATAHPGCSSSHQLSSCYCCNKVNNSKRRLCPVEKCTSNRHNWSDIADVSGSSSTGGIGSNSSHISRDDVVPGVSCSCNNKSTAAGRCNKGDCCHSDHKH</sequence>
<comment type="pathway">
    <text evidence="3">Cofactor biosynthesis; coenzyme A biosynthesis; CoA from (R)-pantothenate: step 1/5.</text>
</comment>
<dbReference type="Gene3D" id="3.30.420.40">
    <property type="match status" value="1"/>
</dbReference>
<name>A0A2P2I0A6_9CRUS</name>
<dbReference type="CDD" id="cd24122">
    <property type="entry name" value="ASKHA_NBD_PanK-II_Pank1-like"/>
    <property type="match status" value="1"/>
</dbReference>
<dbReference type="EMBL" id="IACF01001619">
    <property type="protein sequence ID" value="LAB67310.1"/>
    <property type="molecule type" value="mRNA"/>
</dbReference>
<dbReference type="GO" id="GO:0005829">
    <property type="term" value="C:cytosol"/>
    <property type="evidence" value="ECO:0007669"/>
    <property type="project" value="TreeGrafter"/>
</dbReference>
<dbReference type="Gene3D" id="3.30.420.510">
    <property type="match status" value="1"/>
</dbReference>
<keyword evidence="8 13" id="KW-0418">Kinase</keyword>
<evidence type="ECO:0000256" key="8">
    <source>
        <dbReference type="ARBA" id="ARBA00022777"/>
    </source>
</evidence>
<keyword evidence="5" id="KW-0963">Cytoplasm</keyword>
<dbReference type="Pfam" id="PF03630">
    <property type="entry name" value="Fumble"/>
    <property type="match status" value="1"/>
</dbReference>
<evidence type="ECO:0000256" key="7">
    <source>
        <dbReference type="ARBA" id="ARBA00022741"/>
    </source>
</evidence>
<dbReference type="SUPFAM" id="SSF53067">
    <property type="entry name" value="Actin-like ATPase domain"/>
    <property type="match status" value="2"/>
</dbReference>